<keyword evidence="2" id="KW-1003">Cell membrane</keyword>
<keyword evidence="4 6" id="KW-1133">Transmembrane helix</keyword>
<keyword evidence="5 6" id="KW-0472">Membrane</keyword>
<evidence type="ECO:0000256" key="2">
    <source>
        <dbReference type="ARBA" id="ARBA00022475"/>
    </source>
</evidence>
<dbReference type="InterPro" id="IPR001123">
    <property type="entry name" value="LeuE-type"/>
</dbReference>
<proteinExistence type="predicted"/>
<dbReference type="RefSeq" id="WP_196125218.1">
    <property type="nucleotide sequence ID" value="NZ_JADPMR010000004.1"/>
</dbReference>
<evidence type="ECO:0000313" key="7">
    <source>
        <dbReference type="EMBL" id="MBF9003313.1"/>
    </source>
</evidence>
<dbReference type="PANTHER" id="PTHR30086">
    <property type="entry name" value="ARGININE EXPORTER PROTEIN ARGO"/>
    <property type="match status" value="1"/>
</dbReference>
<organism evidence="7 8">
    <name type="scientific">Vibrio nitrifigilis</name>
    <dbReference type="NCBI Taxonomy" id="2789781"/>
    <lineage>
        <taxon>Bacteria</taxon>
        <taxon>Pseudomonadati</taxon>
        <taxon>Pseudomonadota</taxon>
        <taxon>Gammaproteobacteria</taxon>
        <taxon>Vibrionales</taxon>
        <taxon>Vibrionaceae</taxon>
        <taxon>Vibrio</taxon>
    </lineage>
</organism>
<comment type="caution">
    <text evidence="7">The sequence shown here is derived from an EMBL/GenBank/DDBJ whole genome shotgun (WGS) entry which is preliminary data.</text>
</comment>
<evidence type="ECO:0000256" key="5">
    <source>
        <dbReference type="ARBA" id="ARBA00023136"/>
    </source>
</evidence>
<evidence type="ECO:0000256" key="6">
    <source>
        <dbReference type="SAM" id="Phobius"/>
    </source>
</evidence>
<dbReference type="Pfam" id="PF01810">
    <property type="entry name" value="LysE"/>
    <property type="match status" value="1"/>
</dbReference>
<keyword evidence="8" id="KW-1185">Reference proteome</keyword>
<evidence type="ECO:0000313" key="8">
    <source>
        <dbReference type="Proteomes" id="UP000597206"/>
    </source>
</evidence>
<feature type="transmembrane region" description="Helical" evidence="6">
    <location>
        <begin position="69"/>
        <end position="89"/>
    </location>
</feature>
<feature type="transmembrane region" description="Helical" evidence="6">
    <location>
        <begin position="110"/>
        <end position="127"/>
    </location>
</feature>
<dbReference type="Proteomes" id="UP000597206">
    <property type="component" value="Unassembled WGS sequence"/>
</dbReference>
<evidence type="ECO:0000256" key="3">
    <source>
        <dbReference type="ARBA" id="ARBA00022692"/>
    </source>
</evidence>
<feature type="transmembrane region" description="Helical" evidence="6">
    <location>
        <begin position="180"/>
        <end position="201"/>
    </location>
</feature>
<evidence type="ECO:0000256" key="1">
    <source>
        <dbReference type="ARBA" id="ARBA00004651"/>
    </source>
</evidence>
<keyword evidence="3 6" id="KW-0812">Transmembrane</keyword>
<feature type="transmembrane region" description="Helical" evidence="6">
    <location>
        <begin position="6"/>
        <end position="26"/>
    </location>
</feature>
<gene>
    <name evidence="7" type="ORF">I1A42_22800</name>
</gene>
<reference evidence="7 8" key="1">
    <citation type="submission" date="2020-11" db="EMBL/GenBank/DDBJ databases">
        <title>Vibrio nitrifigilis sp. nov., a marine nitrogen-fixing bacterium isolated from the lagoon sediment of an islet inside an atoll.</title>
        <authorList>
            <person name="Wang L.-T."/>
            <person name="Shieh W.Y."/>
        </authorList>
    </citation>
    <scope>NUCLEOTIDE SEQUENCE [LARGE SCALE GENOMIC DNA]</scope>
    <source>
        <strain evidence="7 8">NFV-1</strain>
    </source>
</reference>
<evidence type="ECO:0000256" key="4">
    <source>
        <dbReference type="ARBA" id="ARBA00022989"/>
    </source>
</evidence>
<sequence length="208" mass="22604">MLLSTMGTGFTSSAGLIVCIGSQNAFVLRQGLQRTHLFAVASVCILSDVILISAGISGLGFLIDEWPSMIQLMRFGGALFLAINAFSAFKRAWAGAGKLMPSEQTMPSRNQIILSCIGYTWLNPHVYIDTVLMLGSLSMHYVGMEKWKFGLGAISASALWFIAITYGARLLLPLFKTNTAWRVLDGAIAVMMIYLCVTLLIPSQSLNI</sequence>
<feature type="transmembrane region" description="Helical" evidence="6">
    <location>
        <begin position="38"/>
        <end position="63"/>
    </location>
</feature>
<protein>
    <submittedName>
        <fullName evidence="7">Amino acid transporter</fullName>
    </submittedName>
</protein>
<comment type="subcellular location">
    <subcellularLocation>
        <location evidence="1">Cell membrane</location>
        <topology evidence="1">Multi-pass membrane protein</topology>
    </subcellularLocation>
</comment>
<accession>A0ABS0GLK8</accession>
<dbReference type="EMBL" id="JADPMR010000004">
    <property type="protein sequence ID" value="MBF9003313.1"/>
    <property type="molecule type" value="Genomic_DNA"/>
</dbReference>
<name>A0ABS0GLK8_9VIBR</name>
<dbReference type="PANTHER" id="PTHR30086:SF20">
    <property type="entry name" value="ARGININE EXPORTER PROTEIN ARGO-RELATED"/>
    <property type="match status" value="1"/>
</dbReference>
<feature type="transmembrane region" description="Helical" evidence="6">
    <location>
        <begin position="147"/>
        <end position="168"/>
    </location>
</feature>